<protein>
    <submittedName>
        <fullName evidence="3">Uncharacterized protein</fullName>
    </submittedName>
</protein>
<dbReference type="eggNOG" id="KOG0543">
    <property type="taxonomic scope" value="Eukaryota"/>
</dbReference>
<dbReference type="InterPro" id="IPR011990">
    <property type="entry name" value="TPR-like_helical_dom_sf"/>
</dbReference>
<dbReference type="PANTHER" id="PTHR46512:SF1">
    <property type="entry name" value="PEPTIDYLPROLYL ISOMERASE"/>
    <property type="match status" value="1"/>
</dbReference>
<dbReference type="PROSITE" id="PS50005">
    <property type="entry name" value="TPR"/>
    <property type="match status" value="1"/>
</dbReference>
<keyword evidence="2" id="KW-0175">Coiled coil</keyword>
<sequence length="341" mass="38836">MACGMTPEIAEMLANVAKYQEEGKKISAEEYLAQVEHSKQARERYEAVQAKLERERGYDWTREYERWSAWEDPDELAAKEHAAREKSERANARTSCNHDHSAEQKLMDMSTRVKLDKCDTFRRLGNRFFAHGQYQRAAYHFHHALVYFEYIFADTDAEQDEMDDLKKRTLLNFALCRIKTKHVDQAVLHASLALKLDEDSVKALYIRAMGYRMQDKFELAQADLDRALALAPQDAALIQEKHVLVAKRAAYAVKSKQLGVAMFGKGRSTAMDKAPASAPFDDGLSLALEFRQPIASSLNVESLDFWQPSTRGKDALEALLADWTRSGEIARQNAPNSSRRP</sequence>
<evidence type="ECO:0000313" key="3">
    <source>
        <dbReference type="EMBL" id="ETW09268.1"/>
    </source>
</evidence>
<dbReference type="RefSeq" id="XP_008863073.1">
    <property type="nucleotide sequence ID" value="XM_008864851.1"/>
</dbReference>
<dbReference type="GO" id="GO:0005829">
    <property type="term" value="C:cytosol"/>
    <property type="evidence" value="ECO:0007669"/>
    <property type="project" value="TreeGrafter"/>
</dbReference>
<feature type="coiled-coil region" evidence="2">
    <location>
        <begin position="9"/>
        <end position="55"/>
    </location>
</feature>
<dbReference type="GO" id="GO:0012505">
    <property type="term" value="C:endomembrane system"/>
    <property type="evidence" value="ECO:0007669"/>
    <property type="project" value="TreeGrafter"/>
</dbReference>
<keyword evidence="1" id="KW-0802">TPR repeat</keyword>
<dbReference type="SMART" id="SM00028">
    <property type="entry name" value="TPR"/>
    <property type="match status" value="3"/>
</dbReference>
<dbReference type="EMBL" id="KI913953">
    <property type="protein sequence ID" value="ETW09268.1"/>
    <property type="molecule type" value="Genomic_DNA"/>
</dbReference>
<dbReference type="OrthoDB" id="2423701at2759"/>
<dbReference type="AlphaFoldDB" id="A0A024UUC7"/>
<feature type="repeat" description="TPR" evidence="1">
    <location>
        <begin position="201"/>
        <end position="234"/>
    </location>
</feature>
<dbReference type="Gene3D" id="1.25.40.10">
    <property type="entry name" value="Tetratricopeptide repeat domain"/>
    <property type="match status" value="1"/>
</dbReference>
<proteinExistence type="predicted"/>
<dbReference type="GeneID" id="20078717"/>
<gene>
    <name evidence="3" type="ORF">H310_01667</name>
</gene>
<dbReference type="GO" id="GO:0005740">
    <property type="term" value="C:mitochondrial envelope"/>
    <property type="evidence" value="ECO:0007669"/>
    <property type="project" value="TreeGrafter"/>
</dbReference>
<dbReference type="STRING" id="157072.A0A024UUC7"/>
<dbReference type="InterPro" id="IPR050754">
    <property type="entry name" value="FKBP4/5/8-like"/>
</dbReference>
<dbReference type="PANTHER" id="PTHR46512">
    <property type="entry name" value="PEPTIDYLPROLYL ISOMERASE"/>
    <property type="match status" value="1"/>
</dbReference>
<evidence type="ECO:0000256" key="2">
    <source>
        <dbReference type="SAM" id="Coils"/>
    </source>
</evidence>
<evidence type="ECO:0000256" key="1">
    <source>
        <dbReference type="PROSITE-ProRule" id="PRU00339"/>
    </source>
</evidence>
<dbReference type="SUPFAM" id="SSF48452">
    <property type="entry name" value="TPR-like"/>
    <property type="match status" value="1"/>
</dbReference>
<accession>A0A024UUC7</accession>
<name>A0A024UUC7_9STRA</name>
<reference evidence="3" key="1">
    <citation type="submission" date="2013-12" db="EMBL/GenBank/DDBJ databases">
        <title>The Genome Sequence of Aphanomyces invadans NJM9701.</title>
        <authorList>
            <consortium name="The Broad Institute Genomics Platform"/>
            <person name="Russ C."/>
            <person name="Tyler B."/>
            <person name="van West P."/>
            <person name="Dieguez-Uribeondo J."/>
            <person name="Young S.K."/>
            <person name="Zeng Q."/>
            <person name="Gargeya S."/>
            <person name="Fitzgerald M."/>
            <person name="Abouelleil A."/>
            <person name="Alvarado L."/>
            <person name="Chapman S.B."/>
            <person name="Gainer-Dewar J."/>
            <person name="Goldberg J."/>
            <person name="Griggs A."/>
            <person name="Gujja S."/>
            <person name="Hansen M."/>
            <person name="Howarth C."/>
            <person name="Imamovic A."/>
            <person name="Ireland A."/>
            <person name="Larimer J."/>
            <person name="McCowan C."/>
            <person name="Murphy C."/>
            <person name="Pearson M."/>
            <person name="Poon T.W."/>
            <person name="Priest M."/>
            <person name="Roberts A."/>
            <person name="Saif S."/>
            <person name="Shea T."/>
            <person name="Sykes S."/>
            <person name="Wortman J."/>
            <person name="Nusbaum C."/>
            <person name="Birren B."/>
        </authorList>
    </citation>
    <scope>NUCLEOTIDE SEQUENCE [LARGE SCALE GENOMIC DNA]</scope>
    <source>
        <strain evidence="3">NJM9701</strain>
    </source>
</reference>
<dbReference type="InterPro" id="IPR019734">
    <property type="entry name" value="TPR_rpt"/>
</dbReference>
<dbReference type="VEuPathDB" id="FungiDB:H310_01667"/>
<dbReference type="GO" id="GO:0016020">
    <property type="term" value="C:membrane"/>
    <property type="evidence" value="ECO:0007669"/>
    <property type="project" value="TreeGrafter"/>
</dbReference>
<dbReference type="GO" id="GO:0044183">
    <property type="term" value="F:protein folding chaperone"/>
    <property type="evidence" value="ECO:0007669"/>
    <property type="project" value="TreeGrafter"/>
</dbReference>
<organism evidence="3">
    <name type="scientific">Aphanomyces invadans</name>
    <dbReference type="NCBI Taxonomy" id="157072"/>
    <lineage>
        <taxon>Eukaryota</taxon>
        <taxon>Sar</taxon>
        <taxon>Stramenopiles</taxon>
        <taxon>Oomycota</taxon>
        <taxon>Saprolegniomycetes</taxon>
        <taxon>Saprolegniales</taxon>
        <taxon>Verrucalvaceae</taxon>
        <taxon>Aphanomyces</taxon>
    </lineage>
</organism>